<gene>
    <name evidence="2" type="ORF">BHW43_01670</name>
</gene>
<dbReference type="GO" id="GO:0006974">
    <property type="term" value="P:DNA damage response"/>
    <property type="evidence" value="ECO:0007669"/>
    <property type="project" value="TreeGrafter"/>
</dbReference>
<proteinExistence type="predicted"/>
<dbReference type="PANTHER" id="PTHR34387">
    <property type="entry name" value="SLR1258 PROTEIN"/>
    <property type="match status" value="1"/>
</dbReference>
<evidence type="ECO:0000313" key="2">
    <source>
        <dbReference type="EMBL" id="OLA39063.1"/>
    </source>
</evidence>
<dbReference type="InterPro" id="IPR007497">
    <property type="entry name" value="SIMPL/DUF541"/>
</dbReference>
<keyword evidence="1" id="KW-0732">Signal</keyword>
<reference evidence="2 3" key="1">
    <citation type="journal article" date="2016" name="Nat. Biotechnol.">
        <title>Measurement of bacterial replication rates in microbial communities.</title>
        <authorList>
            <person name="Brown C.T."/>
            <person name="Olm M.R."/>
            <person name="Thomas B.C."/>
            <person name="Banfield J.F."/>
        </authorList>
    </citation>
    <scope>NUCLEOTIDE SEQUENCE [LARGE SCALE GENOMIC DNA]</scope>
    <source>
        <strain evidence="2">46_33</strain>
    </source>
</reference>
<dbReference type="EMBL" id="MNTG01000002">
    <property type="protein sequence ID" value="OLA39063.1"/>
    <property type="molecule type" value="Genomic_DNA"/>
</dbReference>
<evidence type="ECO:0000256" key="1">
    <source>
        <dbReference type="SAM" id="SignalP"/>
    </source>
</evidence>
<name>A0A1Q6R9M2_9FIRM</name>
<dbReference type="Gene3D" id="3.30.110.170">
    <property type="entry name" value="Protein of unknown function (DUF541), domain 1"/>
    <property type="match status" value="1"/>
</dbReference>
<protein>
    <recommendedName>
        <fullName evidence="4">SIMPL domain-containing protein</fullName>
    </recommendedName>
</protein>
<dbReference type="PANTHER" id="PTHR34387:SF1">
    <property type="entry name" value="PERIPLASMIC IMMUNOGENIC PROTEIN"/>
    <property type="match status" value="1"/>
</dbReference>
<comment type="caution">
    <text evidence="2">The sequence shown here is derived from an EMBL/GenBank/DDBJ whole genome shotgun (WGS) entry which is preliminary data.</text>
</comment>
<dbReference type="Gene3D" id="3.30.70.2970">
    <property type="entry name" value="Protein of unknown function (DUF541), domain 2"/>
    <property type="match status" value="1"/>
</dbReference>
<organism evidence="2 3">
    <name type="scientific">Phascolarctobacterium succinatutens</name>
    <dbReference type="NCBI Taxonomy" id="626940"/>
    <lineage>
        <taxon>Bacteria</taxon>
        <taxon>Bacillati</taxon>
        <taxon>Bacillota</taxon>
        <taxon>Negativicutes</taxon>
        <taxon>Acidaminococcales</taxon>
        <taxon>Acidaminococcaceae</taxon>
        <taxon>Phascolarctobacterium</taxon>
    </lineage>
</organism>
<feature type="chain" id="PRO_5012592627" description="SIMPL domain-containing protein" evidence="1">
    <location>
        <begin position="27"/>
        <end position="237"/>
    </location>
</feature>
<dbReference type="AlphaFoldDB" id="A0A1Q6R9M2"/>
<dbReference type="InterPro" id="IPR052022">
    <property type="entry name" value="26kDa_periplasmic_antigen"/>
</dbReference>
<dbReference type="Proteomes" id="UP000186777">
    <property type="component" value="Unassembled WGS sequence"/>
</dbReference>
<dbReference type="STRING" id="626940.BHW43_01670"/>
<feature type="signal peptide" evidence="1">
    <location>
        <begin position="1"/>
        <end position="26"/>
    </location>
</feature>
<dbReference type="Pfam" id="PF04402">
    <property type="entry name" value="SIMPL"/>
    <property type="match status" value="1"/>
</dbReference>
<sequence length="237" mass="24786">MTKIKQMLCALLTVCLLFIGSTNAMAAQPDTPSISVSANATIEVTPDTAVISFDVNGKGRTAAEATSASAAKMDSVKHNLLGCNILGNDITTTSYTLYPDTDIKGKITGYTASNSVRIKLKDIGKLGPVIDKISAAGVDTINNISFSVSNRELYRNKLLAQAVENARQQAAVVANAGGRTLGKLLSANISTYSGGMERSYGNMKLMAAADRAAAPETSIAAQKITIKASVDTVFAME</sequence>
<evidence type="ECO:0000313" key="3">
    <source>
        <dbReference type="Proteomes" id="UP000186777"/>
    </source>
</evidence>
<accession>A0A1Q6R9M2</accession>
<evidence type="ECO:0008006" key="4">
    <source>
        <dbReference type="Google" id="ProtNLM"/>
    </source>
</evidence>
<dbReference type="RefSeq" id="WP_303679269.1">
    <property type="nucleotide sequence ID" value="NZ_MNTG01000002.1"/>
</dbReference>